<dbReference type="Proteomes" id="UP001069802">
    <property type="component" value="Unassembled WGS sequence"/>
</dbReference>
<evidence type="ECO:0000313" key="3">
    <source>
        <dbReference type="Proteomes" id="UP001069802"/>
    </source>
</evidence>
<dbReference type="RefSeq" id="WP_269424502.1">
    <property type="nucleotide sequence ID" value="NZ_JAPWGY010000007.1"/>
</dbReference>
<dbReference type="Pfam" id="PF00535">
    <property type="entry name" value="Glycos_transf_2"/>
    <property type="match status" value="1"/>
</dbReference>
<dbReference type="CDD" id="cd04179">
    <property type="entry name" value="DPM_DPG-synthase_like"/>
    <property type="match status" value="1"/>
</dbReference>
<comment type="caution">
    <text evidence="2">The sequence shown here is derived from an EMBL/GenBank/DDBJ whole genome shotgun (WGS) entry which is preliminary data.</text>
</comment>
<reference evidence="2" key="1">
    <citation type="submission" date="2022-12" db="EMBL/GenBank/DDBJ databases">
        <title>Bacterial isolates from different developmental stages of Nematostella vectensis.</title>
        <authorList>
            <person name="Fraune S."/>
        </authorList>
    </citation>
    <scope>NUCLEOTIDE SEQUENCE</scope>
    <source>
        <strain evidence="2">G21630-S1</strain>
    </source>
</reference>
<dbReference type="InterPro" id="IPR050256">
    <property type="entry name" value="Glycosyltransferase_2"/>
</dbReference>
<dbReference type="InterPro" id="IPR029044">
    <property type="entry name" value="Nucleotide-diphossugar_trans"/>
</dbReference>
<accession>A0ABT4LMQ6</accession>
<dbReference type="InterPro" id="IPR001173">
    <property type="entry name" value="Glyco_trans_2-like"/>
</dbReference>
<organism evidence="2 3">
    <name type="scientific">Kiloniella laminariae</name>
    <dbReference type="NCBI Taxonomy" id="454162"/>
    <lineage>
        <taxon>Bacteria</taxon>
        <taxon>Pseudomonadati</taxon>
        <taxon>Pseudomonadota</taxon>
        <taxon>Alphaproteobacteria</taxon>
        <taxon>Rhodospirillales</taxon>
        <taxon>Kiloniellaceae</taxon>
        <taxon>Kiloniella</taxon>
    </lineage>
</organism>
<keyword evidence="3" id="KW-1185">Reference proteome</keyword>
<dbReference type="EMBL" id="JAPWGY010000007">
    <property type="protein sequence ID" value="MCZ4282351.1"/>
    <property type="molecule type" value="Genomic_DNA"/>
</dbReference>
<gene>
    <name evidence="2" type="ORF">O4H49_16310</name>
</gene>
<feature type="domain" description="Glycosyltransferase 2-like" evidence="1">
    <location>
        <begin position="6"/>
        <end position="116"/>
    </location>
</feature>
<sequence length="220" mass="24115">MPKVAIIIPALNEANTIYDIVKGLTGIGLVIVVDDGSIDGTSTEALRGGATVIKHDKNRGYDKALAAGFVAAIERDAQILLTCDADGQHSLESVHSVLKAMSDDNTSIAIGARNYFPRFSEYLFGYYTKKRFSIPDPLCGLKAIKSDVYKKYNNPKTRKTINTGLLLDVARDGGKISSVPINIISRQDNQARIGGVLKANYRILRAWAKCIANDLRFYYL</sequence>
<dbReference type="SUPFAM" id="SSF53448">
    <property type="entry name" value="Nucleotide-diphospho-sugar transferases"/>
    <property type="match status" value="1"/>
</dbReference>
<dbReference type="PANTHER" id="PTHR48090:SF7">
    <property type="entry name" value="RFBJ PROTEIN"/>
    <property type="match status" value="1"/>
</dbReference>
<proteinExistence type="predicted"/>
<protein>
    <submittedName>
        <fullName evidence="2">Glycosyltransferase family 2 protein</fullName>
    </submittedName>
</protein>
<name>A0ABT4LMQ6_9PROT</name>
<evidence type="ECO:0000313" key="2">
    <source>
        <dbReference type="EMBL" id="MCZ4282351.1"/>
    </source>
</evidence>
<dbReference type="PANTHER" id="PTHR48090">
    <property type="entry name" value="UNDECAPRENYL-PHOSPHATE 4-DEOXY-4-FORMAMIDO-L-ARABINOSE TRANSFERASE-RELATED"/>
    <property type="match status" value="1"/>
</dbReference>
<evidence type="ECO:0000259" key="1">
    <source>
        <dbReference type="Pfam" id="PF00535"/>
    </source>
</evidence>
<dbReference type="Gene3D" id="3.90.550.10">
    <property type="entry name" value="Spore Coat Polysaccharide Biosynthesis Protein SpsA, Chain A"/>
    <property type="match status" value="1"/>
</dbReference>